<name>A0AAE0HWR6_9PEZI</name>
<organism evidence="1 2">
    <name type="scientific">Apodospora peruviana</name>
    <dbReference type="NCBI Taxonomy" id="516989"/>
    <lineage>
        <taxon>Eukaryota</taxon>
        <taxon>Fungi</taxon>
        <taxon>Dikarya</taxon>
        <taxon>Ascomycota</taxon>
        <taxon>Pezizomycotina</taxon>
        <taxon>Sordariomycetes</taxon>
        <taxon>Sordariomycetidae</taxon>
        <taxon>Sordariales</taxon>
        <taxon>Lasiosphaeriaceae</taxon>
        <taxon>Apodospora</taxon>
    </lineage>
</organism>
<evidence type="ECO:0000313" key="1">
    <source>
        <dbReference type="EMBL" id="KAK3314274.1"/>
    </source>
</evidence>
<dbReference type="EMBL" id="JAUEDM010000007">
    <property type="protein sequence ID" value="KAK3314274.1"/>
    <property type="molecule type" value="Genomic_DNA"/>
</dbReference>
<sequence>MEPVSIIGLVGACVGITSRAASLANEIDDFVRIYRNGDKSIAKLANSLRIFAEAVRQLRVFLDNNPTVSDDLSSAIGSSLADCDDIVQSLEDHIRSLTPPSDHNKRMGFTSKIKHIWTRSAVSEEEQALHSQLQTVMLLVNLVKQNDSVKQNNALAQANSKNTLARSSRHARSVREARDMLSVAPMLSTDETFDTQTIGAELAIDEQLLRSAPYVATYRAMLRRELARAASESLIMRREESPGVRQGRTASVNSYGSGTDMKLSLSLPSVMKEDMEWLQNHAAPIPPSPAVSSIKTEDMEWLLPRRARPPSPVELEASFPADQGFKFDKRTSHQLAPPADGTSEFRVMSDSPAAVEFTYNIFDRAFGEEVERMKQSRTTTFVLPPNNLGEIVGTPPKLIMPTSHPLERSGFTAAIQHWHSKFSYKPTTIPLAVHSKD</sequence>
<reference evidence="1" key="1">
    <citation type="journal article" date="2023" name="Mol. Phylogenet. Evol.">
        <title>Genome-scale phylogeny and comparative genomics of the fungal order Sordariales.</title>
        <authorList>
            <person name="Hensen N."/>
            <person name="Bonometti L."/>
            <person name="Westerberg I."/>
            <person name="Brannstrom I.O."/>
            <person name="Guillou S."/>
            <person name="Cros-Aarteil S."/>
            <person name="Calhoun S."/>
            <person name="Haridas S."/>
            <person name="Kuo A."/>
            <person name="Mondo S."/>
            <person name="Pangilinan J."/>
            <person name="Riley R."/>
            <person name="LaButti K."/>
            <person name="Andreopoulos B."/>
            <person name="Lipzen A."/>
            <person name="Chen C."/>
            <person name="Yan M."/>
            <person name="Daum C."/>
            <person name="Ng V."/>
            <person name="Clum A."/>
            <person name="Steindorff A."/>
            <person name="Ohm R.A."/>
            <person name="Martin F."/>
            <person name="Silar P."/>
            <person name="Natvig D.O."/>
            <person name="Lalanne C."/>
            <person name="Gautier V."/>
            <person name="Ament-Velasquez S.L."/>
            <person name="Kruys A."/>
            <person name="Hutchinson M.I."/>
            <person name="Powell A.J."/>
            <person name="Barry K."/>
            <person name="Miller A.N."/>
            <person name="Grigoriev I.V."/>
            <person name="Debuchy R."/>
            <person name="Gladieux P."/>
            <person name="Hiltunen Thoren M."/>
            <person name="Johannesson H."/>
        </authorList>
    </citation>
    <scope>NUCLEOTIDE SEQUENCE</scope>
    <source>
        <strain evidence="1">CBS 118394</strain>
    </source>
</reference>
<dbReference type="AlphaFoldDB" id="A0AAE0HWR6"/>
<protein>
    <recommendedName>
        <fullName evidence="3">Fungal N-terminal domain-containing protein</fullName>
    </recommendedName>
</protein>
<evidence type="ECO:0008006" key="3">
    <source>
        <dbReference type="Google" id="ProtNLM"/>
    </source>
</evidence>
<proteinExistence type="predicted"/>
<reference evidence="1" key="2">
    <citation type="submission" date="2023-06" db="EMBL/GenBank/DDBJ databases">
        <authorList>
            <consortium name="Lawrence Berkeley National Laboratory"/>
            <person name="Haridas S."/>
            <person name="Hensen N."/>
            <person name="Bonometti L."/>
            <person name="Westerberg I."/>
            <person name="Brannstrom I.O."/>
            <person name="Guillou S."/>
            <person name="Cros-Aarteil S."/>
            <person name="Calhoun S."/>
            <person name="Kuo A."/>
            <person name="Mondo S."/>
            <person name="Pangilinan J."/>
            <person name="Riley R."/>
            <person name="Labutti K."/>
            <person name="Andreopoulos B."/>
            <person name="Lipzen A."/>
            <person name="Chen C."/>
            <person name="Yanf M."/>
            <person name="Daum C."/>
            <person name="Ng V."/>
            <person name="Clum A."/>
            <person name="Steindorff A."/>
            <person name="Ohm R."/>
            <person name="Martin F."/>
            <person name="Silar P."/>
            <person name="Natvig D."/>
            <person name="Lalanne C."/>
            <person name="Gautier V."/>
            <person name="Ament-Velasquez S.L."/>
            <person name="Kruys A."/>
            <person name="Hutchinson M.I."/>
            <person name="Powell A.J."/>
            <person name="Barry K."/>
            <person name="Miller A.N."/>
            <person name="Grigoriev I.V."/>
            <person name="Debuchy R."/>
            <person name="Gladieux P."/>
            <person name="Thoren M.H."/>
            <person name="Johannesson H."/>
        </authorList>
    </citation>
    <scope>NUCLEOTIDE SEQUENCE</scope>
    <source>
        <strain evidence="1">CBS 118394</strain>
    </source>
</reference>
<comment type="caution">
    <text evidence="1">The sequence shown here is derived from an EMBL/GenBank/DDBJ whole genome shotgun (WGS) entry which is preliminary data.</text>
</comment>
<accession>A0AAE0HWR6</accession>
<gene>
    <name evidence="1" type="ORF">B0H66DRAFT_643669</name>
</gene>
<dbReference type="Proteomes" id="UP001283341">
    <property type="component" value="Unassembled WGS sequence"/>
</dbReference>
<evidence type="ECO:0000313" key="2">
    <source>
        <dbReference type="Proteomes" id="UP001283341"/>
    </source>
</evidence>
<keyword evidence="2" id="KW-1185">Reference proteome</keyword>